<dbReference type="RefSeq" id="WP_254418909.1">
    <property type="nucleotide sequence ID" value="NZ_CP099837.1"/>
</dbReference>
<name>A0ABY5D6T3_9ACTN</name>
<keyword evidence="2" id="KW-1185">Reference proteome</keyword>
<protein>
    <recommendedName>
        <fullName evidence="3">Capsid maturation protease</fullName>
    </recommendedName>
</protein>
<sequence length="329" mass="35632">MNVQATRTHQRAQEATADQAAAAVTEVWDRVDPDDIGRSWAGLVPRATTILAASQLAAALGATEYLDELLGMAAPALSGVAAGALSGVASDGRSLETLLLQPGITTRTLIQRGVPPTRALMSGRVQLHTIATTQTADAARAAEQLGMAVRPRVVAYTRVVSAKACSRCMILAGREYSWSTGFLRHPRCKCTMRPLRIGERVEGHDDPRDLFDGLTKAEQDRRFGRHAAEAIREGADMSQVVNARRGMTTAQARYTTEGTTRRGYAGRRLGNLTNRDGRYVRSATPRLMPEAIIRDARDREHALELLYEHGYLTDPPATGATDPAMGDTE</sequence>
<gene>
    <name evidence="1" type="ORF">NE857_31560</name>
</gene>
<dbReference type="InterPro" id="IPR057369">
    <property type="entry name" value="VG15"/>
</dbReference>
<proteinExistence type="predicted"/>
<accession>A0ABY5D6T3</accession>
<evidence type="ECO:0000313" key="2">
    <source>
        <dbReference type="Proteomes" id="UP001055940"/>
    </source>
</evidence>
<dbReference type="Proteomes" id="UP001055940">
    <property type="component" value="Chromosome"/>
</dbReference>
<evidence type="ECO:0008006" key="3">
    <source>
        <dbReference type="Google" id="ProtNLM"/>
    </source>
</evidence>
<organism evidence="1 2">
    <name type="scientific">Nocardiopsis exhalans</name>
    <dbReference type="NCBI Taxonomy" id="163604"/>
    <lineage>
        <taxon>Bacteria</taxon>
        <taxon>Bacillati</taxon>
        <taxon>Actinomycetota</taxon>
        <taxon>Actinomycetes</taxon>
        <taxon>Streptosporangiales</taxon>
        <taxon>Nocardiopsidaceae</taxon>
        <taxon>Nocardiopsis</taxon>
    </lineage>
</organism>
<dbReference type="EMBL" id="CP099837">
    <property type="protein sequence ID" value="USY19717.1"/>
    <property type="molecule type" value="Genomic_DNA"/>
</dbReference>
<evidence type="ECO:0000313" key="1">
    <source>
        <dbReference type="EMBL" id="USY19717.1"/>
    </source>
</evidence>
<reference evidence="1" key="1">
    <citation type="submission" date="2022-06" db="EMBL/GenBank/DDBJ databases">
        <authorList>
            <person name="Ping M."/>
        </authorList>
    </citation>
    <scope>NUCLEOTIDE SEQUENCE</scope>
    <source>
        <strain evidence="1">JCM11759T</strain>
    </source>
</reference>
<dbReference type="Pfam" id="PF25310">
    <property type="entry name" value="VG15"/>
    <property type="match status" value="1"/>
</dbReference>